<keyword evidence="5 9" id="KW-0547">Nucleotide-binding</keyword>
<dbReference type="InterPro" id="IPR023049">
    <property type="entry name" value="GlgC_bac"/>
</dbReference>
<feature type="binding site" evidence="9">
    <location>
        <begin position="179"/>
        <end position="180"/>
    </location>
    <ligand>
        <name>alpha-D-glucose 1-phosphate</name>
        <dbReference type="ChEBI" id="CHEBI:58601"/>
    </ligand>
</feature>
<dbReference type="HAMAP" id="MF_00624">
    <property type="entry name" value="GlgC"/>
    <property type="match status" value="1"/>
</dbReference>
<dbReference type="Pfam" id="PF24894">
    <property type="entry name" value="Hexapep_GlmU"/>
    <property type="match status" value="1"/>
</dbReference>
<reference evidence="12 13" key="1">
    <citation type="submission" date="2021-03" db="EMBL/GenBank/DDBJ databases">
        <title>Enterococcal diversity collection.</title>
        <authorList>
            <person name="Gilmore M.S."/>
            <person name="Schwartzman J."/>
            <person name="Van Tyne D."/>
            <person name="Martin M."/>
            <person name="Earl A.M."/>
            <person name="Manson A.L."/>
            <person name="Straub T."/>
            <person name="Salamzade R."/>
            <person name="Saavedra J."/>
            <person name="Lebreton F."/>
            <person name="Prichula J."/>
            <person name="Schaufler K."/>
            <person name="Gaca A."/>
            <person name="Sgardioli B."/>
            <person name="Wagenaar J."/>
            <person name="Strong T."/>
        </authorList>
    </citation>
    <scope>NUCLEOTIDE SEQUENCE [LARGE SCALE GENOMIC DNA]</scope>
    <source>
        <strain evidence="12 13">DIV0080</strain>
    </source>
</reference>
<dbReference type="Proteomes" id="UP000664857">
    <property type="component" value="Unassembled WGS sequence"/>
</dbReference>
<keyword evidence="8 9" id="KW-0119">Carbohydrate metabolism</keyword>
<comment type="caution">
    <text evidence="12">The sequence shown here is derived from an EMBL/GenBank/DDBJ whole genome shotgun (WGS) entry which is preliminary data.</text>
</comment>
<name>A0ABS3HUL1_9ENTE</name>
<feature type="binding site" evidence="9">
    <location>
        <position position="190"/>
    </location>
    <ligand>
        <name>alpha-D-glucose 1-phosphate</name>
        <dbReference type="ChEBI" id="CHEBI:58601"/>
    </ligand>
</feature>
<dbReference type="EMBL" id="JAFLVX010000018">
    <property type="protein sequence ID" value="MBO0476927.1"/>
    <property type="molecule type" value="Genomic_DNA"/>
</dbReference>
<dbReference type="InterPro" id="IPR011004">
    <property type="entry name" value="Trimer_LpxA-like_sf"/>
</dbReference>
<comment type="similarity">
    <text evidence="1 9">Belongs to the bacterial/plant glucose-1-phosphate adenylyltransferase family.</text>
</comment>
<dbReference type="PROSITE" id="PS00810">
    <property type="entry name" value="ADP_GLC_PYROPHOSPH_3"/>
    <property type="match status" value="1"/>
</dbReference>
<evidence type="ECO:0000256" key="8">
    <source>
        <dbReference type="ARBA" id="ARBA00023277"/>
    </source>
</evidence>
<protein>
    <recommendedName>
        <fullName evidence="9">Glucose-1-phosphate adenylyltransferase</fullName>
        <ecNumber evidence="9">2.7.7.27</ecNumber>
    </recommendedName>
    <alternativeName>
        <fullName evidence="9">ADP-glucose pyrophosphorylase</fullName>
        <shortName evidence="9">ADPGlc PPase</shortName>
    </alternativeName>
    <alternativeName>
        <fullName evidence="9">ADP-glucose synthase</fullName>
    </alternativeName>
</protein>
<comment type="pathway">
    <text evidence="9">Glycan biosynthesis; glycogen biosynthesis.</text>
</comment>
<sequence length="381" mass="42496">MKTEILAMILAGGKGSRLGKLTQDIAKPAVPFGGKYRIIDFTLSNCINSNISNVGVVTQYEPLVLNAHLGNGESWGLNGMNSDLTILQPFSSNEGSKWFEGTAHAIFQNIDYIDRIDPEYVLILSGDHIYTMDYEKMLEEHKQNEASLTVSVLEVPFEEASRFGIMNTDETNRIVEFEEKPEQPKSNLASMGIYIFDWEYLKEVLLENKEEDIEMLDFGQHVIPTYIERDKKVYAYRFNGYWKDVGTVESLWQANMEFIDPENELNMRERDWKITTKHQVSSPHFVAENATVNDALIANGCHVSGEVNNSIISTDSEIGEGAQIIDSVIMSGAKIGKNAVISKAIVGENAHIGESQIIKGNEKIAVVGNSEMVGVCLDEAQ</sequence>
<keyword evidence="6 9" id="KW-0067">ATP-binding</keyword>
<dbReference type="CDD" id="cd02508">
    <property type="entry name" value="ADP_Glucose_PP"/>
    <property type="match status" value="1"/>
</dbReference>
<evidence type="ECO:0000256" key="5">
    <source>
        <dbReference type="ARBA" id="ARBA00022741"/>
    </source>
</evidence>
<feature type="binding site" evidence="9">
    <location>
        <position position="164"/>
    </location>
    <ligand>
        <name>alpha-D-glucose 1-phosphate</name>
        <dbReference type="ChEBI" id="CHEBI:58601"/>
    </ligand>
</feature>
<dbReference type="PANTHER" id="PTHR43523">
    <property type="entry name" value="GLUCOSE-1-PHOSPHATE ADENYLYLTRANSFERASE-RELATED"/>
    <property type="match status" value="1"/>
</dbReference>
<dbReference type="InterPro" id="IPR011831">
    <property type="entry name" value="ADP-Glc_PPase"/>
</dbReference>
<evidence type="ECO:0000313" key="13">
    <source>
        <dbReference type="Proteomes" id="UP000664857"/>
    </source>
</evidence>
<dbReference type="Gene3D" id="2.160.10.10">
    <property type="entry name" value="Hexapeptide repeat proteins"/>
    <property type="match status" value="1"/>
</dbReference>
<feature type="site" description="Could play a key role in the communication between the regulatory and the substrate sites" evidence="9">
    <location>
        <position position="98"/>
    </location>
</feature>
<keyword evidence="3 9" id="KW-0808">Transferase</keyword>
<dbReference type="SUPFAM" id="SSF53448">
    <property type="entry name" value="Nucleotide-diphospho-sugar transferases"/>
    <property type="match status" value="1"/>
</dbReference>
<evidence type="ECO:0000256" key="4">
    <source>
        <dbReference type="ARBA" id="ARBA00022695"/>
    </source>
</evidence>
<accession>A0ABS3HUL1</accession>
<feature type="domain" description="Glucose-1-phosphate adenylyltransferase/Bifunctional protein GlmU-like C-terminal hexapeptide" evidence="11">
    <location>
        <begin position="288"/>
        <end position="358"/>
    </location>
</feature>
<comment type="function">
    <text evidence="9">Involved in the biosynthesis of ADP-glucose, a building block required for the elongation reactions to produce glycogen. Catalyzes the reaction between ATP and alpha-D-glucose 1-phosphate (G1P) to produce pyrophosphate and ADP-Glc.</text>
</comment>
<evidence type="ECO:0000313" key="12">
    <source>
        <dbReference type="EMBL" id="MBO0476927.1"/>
    </source>
</evidence>
<comment type="subunit">
    <text evidence="9">Homotetramer.</text>
</comment>
<evidence type="ECO:0000256" key="1">
    <source>
        <dbReference type="ARBA" id="ARBA00010443"/>
    </source>
</evidence>
<dbReference type="NCBIfam" id="TIGR02091">
    <property type="entry name" value="glgC"/>
    <property type="match status" value="1"/>
</dbReference>
<dbReference type="RefSeq" id="WP_206966402.1">
    <property type="nucleotide sequence ID" value="NZ_JAFLVX010000018.1"/>
</dbReference>
<dbReference type="InterPro" id="IPR056818">
    <property type="entry name" value="GlmU/GlgC-like_hexapep"/>
</dbReference>
<dbReference type="NCBIfam" id="NF003670">
    <property type="entry name" value="PRK05293.1"/>
    <property type="match status" value="1"/>
</dbReference>
<evidence type="ECO:0000259" key="11">
    <source>
        <dbReference type="Pfam" id="PF24894"/>
    </source>
</evidence>
<dbReference type="InterPro" id="IPR029044">
    <property type="entry name" value="Nucleotide-diphossugar_trans"/>
</dbReference>
<gene>
    <name evidence="9" type="primary">glgC</name>
    <name evidence="12" type="ORF">DOK76_07585</name>
</gene>
<evidence type="ECO:0000256" key="7">
    <source>
        <dbReference type="ARBA" id="ARBA00023056"/>
    </source>
</evidence>
<dbReference type="GO" id="GO:0008878">
    <property type="term" value="F:glucose-1-phosphate adenylyltransferase activity"/>
    <property type="evidence" value="ECO:0007669"/>
    <property type="project" value="UniProtKB-EC"/>
</dbReference>
<feature type="domain" description="Nucleotidyl transferase" evidence="10">
    <location>
        <begin position="7"/>
        <end position="257"/>
    </location>
</feature>
<keyword evidence="4 9" id="KW-0548">Nucleotidyltransferase</keyword>
<comment type="catalytic activity">
    <reaction evidence="9">
        <text>alpha-D-glucose 1-phosphate + ATP + H(+) = ADP-alpha-D-glucose + diphosphate</text>
        <dbReference type="Rhea" id="RHEA:12120"/>
        <dbReference type="ChEBI" id="CHEBI:15378"/>
        <dbReference type="ChEBI" id="CHEBI:30616"/>
        <dbReference type="ChEBI" id="CHEBI:33019"/>
        <dbReference type="ChEBI" id="CHEBI:57498"/>
        <dbReference type="ChEBI" id="CHEBI:58601"/>
        <dbReference type="EC" id="2.7.7.27"/>
    </reaction>
</comment>
<evidence type="ECO:0000259" key="10">
    <source>
        <dbReference type="Pfam" id="PF00483"/>
    </source>
</evidence>
<dbReference type="InterPro" id="IPR005836">
    <property type="entry name" value="ADP_Glu_pyroP_CS"/>
</dbReference>
<dbReference type="SUPFAM" id="SSF51161">
    <property type="entry name" value="Trimeric LpxA-like enzymes"/>
    <property type="match status" value="1"/>
</dbReference>
<organism evidence="12 13">
    <name type="scientific">Candidatus Vagococcus giribetii</name>
    <dbReference type="NCBI Taxonomy" id="2230876"/>
    <lineage>
        <taxon>Bacteria</taxon>
        <taxon>Bacillati</taxon>
        <taxon>Bacillota</taxon>
        <taxon>Bacilli</taxon>
        <taxon>Lactobacillales</taxon>
        <taxon>Enterococcaceae</taxon>
        <taxon>Vagococcus</taxon>
    </lineage>
</organism>
<keyword evidence="7 9" id="KW-0320">Glycogen biosynthesis</keyword>
<dbReference type="PROSITE" id="PS00809">
    <property type="entry name" value="ADP_GLC_PYROPHOSPH_2"/>
    <property type="match status" value="1"/>
</dbReference>
<dbReference type="CDD" id="cd04651">
    <property type="entry name" value="LbH_G1P_AT_C"/>
    <property type="match status" value="1"/>
</dbReference>
<evidence type="ECO:0000256" key="9">
    <source>
        <dbReference type="HAMAP-Rule" id="MF_00624"/>
    </source>
</evidence>
<dbReference type="PROSITE" id="PS00808">
    <property type="entry name" value="ADP_GLC_PYROPHOSPH_1"/>
    <property type="match status" value="1"/>
</dbReference>
<keyword evidence="13" id="KW-1185">Reference proteome</keyword>
<feature type="site" description="Could play a key role in the communication between the regulatory and the substrate sites" evidence="9">
    <location>
        <position position="59"/>
    </location>
</feature>
<evidence type="ECO:0000256" key="6">
    <source>
        <dbReference type="ARBA" id="ARBA00022840"/>
    </source>
</evidence>
<proteinExistence type="inferred from homology"/>
<dbReference type="InterPro" id="IPR005835">
    <property type="entry name" value="NTP_transferase_dom"/>
</dbReference>
<keyword evidence="2 9" id="KW-0321">Glycogen metabolism</keyword>
<comment type="caution">
    <text evidence="9">Lacks conserved residue(s) required for the propagation of feature annotation.</text>
</comment>
<dbReference type="Pfam" id="PF00483">
    <property type="entry name" value="NTP_transferase"/>
    <property type="match status" value="1"/>
</dbReference>
<evidence type="ECO:0000256" key="3">
    <source>
        <dbReference type="ARBA" id="ARBA00022679"/>
    </source>
</evidence>
<dbReference type="PANTHER" id="PTHR43523:SF2">
    <property type="entry name" value="GLUCOSE-1-PHOSPHATE ADENYLYLTRANSFERASE"/>
    <property type="match status" value="1"/>
</dbReference>
<dbReference type="Gene3D" id="3.90.550.10">
    <property type="entry name" value="Spore Coat Polysaccharide Biosynthesis Protein SpsA, Chain A"/>
    <property type="match status" value="1"/>
</dbReference>
<dbReference type="EC" id="2.7.7.27" evidence="9"/>
<evidence type="ECO:0000256" key="2">
    <source>
        <dbReference type="ARBA" id="ARBA00022600"/>
    </source>
</evidence>